<evidence type="ECO:0000313" key="3">
    <source>
        <dbReference type="EMBL" id="KXA62338.1"/>
    </source>
</evidence>
<accession>A0A133S1U4</accession>
<dbReference type="EMBL" id="LRQT01000095">
    <property type="protein sequence ID" value="KXA62338.1"/>
    <property type="molecule type" value="Genomic_DNA"/>
</dbReference>
<dbReference type="InterPro" id="IPR005546">
    <property type="entry name" value="Autotransporte_beta"/>
</dbReference>
<feature type="chain" id="PRO_5038470271" evidence="1">
    <location>
        <begin position="26"/>
        <end position="748"/>
    </location>
</feature>
<evidence type="ECO:0000259" key="2">
    <source>
        <dbReference type="PROSITE" id="PS51208"/>
    </source>
</evidence>
<comment type="caution">
    <text evidence="3">The sequence shown here is derived from an EMBL/GenBank/DDBJ whole genome shotgun (WGS) entry which is preliminary data.</text>
</comment>
<dbReference type="PATRIC" id="fig|39777.7.peg.1622"/>
<protein>
    <submittedName>
        <fullName evidence="3">Outer membrane autotransporter barrel domain protein</fullName>
    </submittedName>
</protein>
<evidence type="ECO:0000313" key="4">
    <source>
        <dbReference type="Proteomes" id="UP000070226"/>
    </source>
</evidence>
<proteinExistence type="predicted"/>
<dbReference type="SUPFAM" id="SSF103515">
    <property type="entry name" value="Autotransporter"/>
    <property type="match status" value="1"/>
</dbReference>
<feature type="signal peptide" evidence="1">
    <location>
        <begin position="1"/>
        <end position="25"/>
    </location>
</feature>
<evidence type="ECO:0000256" key="1">
    <source>
        <dbReference type="SAM" id="SignalP"/>
    </source>
</evidence>
<dbReference type="GO" id="GO:0019867">
    <property type="term" value="C:outer membrane"/>
    <property type="evidence" value="ECO:0007669"/>
    <property type="project" value="InterPro"/>
</dbReference>
<dbReference type="PROSITE" id="PS51208">
    <property type="entry name" value="AUTOTRANSPORTER"/>
    <property type="match status" value="1"/>
</dbReference>
<dbReference type="RefSeq" id="WP_060807858.1">
    <property type="nucleotide sequence ID" value="NZ_KQ958122.1"/>
</dbReference>
<dbReference type="InterPro" id="IPR006315">
    <property type="entry name" value="OM_autotransptr_brl_dom"/>
</dbReference>
<gene>
    <name evidence="3" type="ORF">HMPREF3233_01656</name>
</gene>
<dbReference type="NCBIfam" id="TIGR01414">
    <property type="entry name" value="autotrans_barl"/>
    <property type="match status" value="1"/>
</dbReference>
<keyword evidence="1" id="KW-0732">Signal</keyword>
<dbReference type="STRING" id="39777.B7L28_06690"/>
<feature type="domain" description="Autotransporter" evidence="2">
    <location>
        <begin position="482"/>
        <end position="748"/>
    </location>
</feature>
<dbReference type="AlphaFoldDB" id="A0A133S1U4"/>
<dbReference type="Proteomes" id="UP000070226">
    <property type="component" value="Unassembled WGS sequence"/>
</dbReference>
<reference evidence="3 4" key="1">
    <citation type="submission" date="2016-01" db="EMBL/GenBank/DDBJ databases">
        <authorList>
            <person name="Oliw E.H."/>
        </authorList>
    </citation>
    <scope>NUCLEOTIDE SEQUENCE [LARGE SCALE GENOMIC DNA]</scope>
    <source>
        <strain evidence="3 4">CMW7756B</strain>
    </source>
</reference>
<name>A0A133S1U4_9FIRM</name>
<sequence length="748" mass="79904">MKLYRHVSAVMAALVLTGLSYSAGATDINVSSDKAEELLGLSMGSPTQTQPEVKHIEDTLTINVHGKSLTDEGKTKNVTGIYNGFGSQLTVDKDLVVRLKNDAPASKRELGHYYMSAVYAGYGGKVPRLSKDNPDRDFGDTNIHVKGNVDIDAIGSGLQVNQRGHILVDGGGKIITHPVETSDTYSVVAEEGDVYVNAGDDGKHPGTKDLVAVGNVGLINKDYGRDPNHNVEPTNIALAFTTPNSSLSGAVLNEYAESNKNPHNSGADIYLQNGATWNNEWIGMERPTPKKERPSGDNAAYLYKGSKVRNLVGGANPTTAGIIHPIDARPITIQNYSGFVKADYKAGVPASEEGKGQIIIQHAADNSHVTVQGDSAKNLTDDASYRTEMQSLANKLQYTGNDKKLATAVQINEGITRPAAVAELGTDAFDAQGNLVVGNTATVKHVGESSLVSGTKSALASTAMAWRNNTNDLQRRLGDLRLANTDQGVWAKYIGGKSKITDGADARMTYNGVQVGYDHKVSNGWVVGGALDYSTSSNSYAVGSGDGKIGGLALYGTKQHDDGRYLDIIARGNRLSNNYKLYSVGGQRVNGDYHTFGTSLSAEYGKRIKKQNGFYIDPSVEFIVGRLNGVSYDANIAGGGSMHVKADGINSAVGRLGFGIGKETEKSNIFAKLALAHEFAGKMNTTYSAPGNPTVKTELDLKDTWLDAEIGGSWSVRPSTYLYGTFTKNFGATIDNTWRIDAGVRHNF</sequence>
<dbReference type="InterPro" id="IPR036709">
    <property type="entry name" value="Autotransporte_beta_dom_sf"/>
</dbReference>
<organism evidence="3">
    <name type="scientific">Veillonella atypica</name>
    <dbReference type="NCBI Taxonomy" id="39777"/>
    <lineage>
        <taxon>Bacteria</taxon>
        <taxon>Bacillati</taxon>
        <taxon>Bacillota</taxon>
        <taxon>Negativicutes</taxon>
        <taxon>Veillonellales</taxon>
        <taxon>Veillonellaceae</taxon>
        <taxon>Veillonella</taxon>
    </lineage>
</organism>
<dbReference type="SMART" id="SM00869">
    <property type="entry name" value="Autotransporter"/>
    <property type="match status" value="1"/>
</dbReference>
<dbReference type="Gene3D" id="2.40.128.130">
    <property type="entry name" value="Autotransporter beta-domain"/>
    <property type="match status" value="1"/>
</dbReference>
<dbReference type="Pfam" id="PF03797">
    <property type="entry name" value="Autotransporter"/>
    <property type="match status" value="1"/>
</dbReference>